<keyword evidence="4" id="KW-0406">Ion transport</keyword>
<protein>
    <submittedName>
        <fullName evidence="7">Uncharacterized protein</fullName>
    </submittedName>
</protein>
<accession>A0A1G2DG63</accession>
<dbReference type="InterPro" id="IPR000711">
    <property type="entry name" value="ATPase_OSCP/dsu"/>
</dbReference>
<name>A0A1G2DG63_9BACT</name>
<keyword evidence="3" id="KW-0375">Hydrogen ion transport</keyword>
<evidence type="ECO:0000313" key="7">
    <source>
        <dbReference type="EMBL" id="OGZ11941.1"/>
    </source>
</evidence>
<evidence type="ECO:0000256" key="3">
    <source>
        <dbReference type="ARBA" id="ARBA00022781"/>
    </source>
</evidence>
<dbReference type="GO" id="GO:0016020">
    <property type="term" value="C:membrane"/>
    <property type="evidence" value="ECO:0007669"/>
    <property type="project" value="UniProtKB-SubCell"/>
</dbReference>
<evidence type="ECO:0000313" key="8">
    <source>
        <dbReference type="Proteomes" id="UP000178636"/>
    </source>
</evidence>
<dbReference type="Pfam" id="PF00213">
    <property type="entry name" value="OSCP"/>
    <property type="match status" value="1"/>
</dbReference>
<organism evidence="7 8">
    <name type="scientific">Candidatus Lloydbacteria bacterium RIFCSPHIGHO2_02_FULL_54_17</name>
    <dbReference type="NCBI Taxonomy" id="1798664"/>
    <lineage>
        <taxon>Bacteria</taxon>
        <taxon>Candidatus Lloydiibacteriota</taxon>
    </lineage>
</organism>
<evidence type="ECO:0000256" key="6">
    <source>
        <dbReference type="ARBA" id="ARBA00023310"/>
    </source>
</evidence>
<dbReference type="EMBL" id="MHLO01000027">
    <property type="protein sequence ID" value="OGZ11941.1"/>
    <property type="molecule type" value="Genomic_DNA"/>
</dbReference>
<keyword evidence="2" id="KW-0813">Transport</keyword>
<evidence type="ECO:0000256" key="5">
    <source>
        <dbReference type="ARBA" id="ARBA00023136"/>
    </source>
</evidence>
<evidence type="ECO:0000256" key="2">
    <source>
        <dbReference type="ARBA" id="ARBA00022448"/>
    </source>
</evidence>
<dbReference type="Proteomes" id="UP000178636">
    <property type="component" value="Unassembled WGS sequence"/>
</dbReference>
<keyword evidence="5" id="KW-0472">Membrane</keyword>
<dbReference type="AlphaFoldDB" id="A0A1G2DG63"/>
<gene>
    <name evidence="7" type="ORF">A3C93_05880</name>
</gene>
<sequence>MRASYYAQAFHDLALSGKIGEETLVKQFVATVAANGHKHLLLQIVRSLERIMRREAKKETIEVFSTKELSQSEVGALLKNEPFKHALSAKHKKVLGKTDDTLVGGVVVRTSREKVDTSHKRALMDLYQSLVSG</sequence>
<dbReference type="GO" id="GO:0046933">
    <property type="term" value="F:proton-transporting ATP synthase activity, rotational mechanism"/>
    <property type="evidence" value="ECO:0007669"/>
    <property type="project" value="InterPro"/>
</dbReference>
<comment type="caution">
    <text evidence="7">The sequence shown here is derived from an EMBL/GenBank/DDBJ whole genome shotgun (WGS) entry which is preliminary data.</text>
</comment>
<evidence type="ECO:0000256" key="4">
    <source>
        <dbReference type="ARBA" id="ARBA00023065"/>
    </source>
</evidence>
<keyword evidence="6" id="KW-0066">ATP synthesis</keyword>
<dbReference type="STRING" id="1798664.A3C93_05880"/>
<proteinExistence type="predicted"/>
<comment type="subcellular location">
    <subcellularLocation>
        <location evidence="1">Membrane</location>
    </subcellularLocation>
</comment>
<evidence type="ECO:0000256" key="1">
    <source>
        <dbReference type="ARBA" id="ARBA00004370"/>
    </source>
</evidence>
<reference evidence="7 8" key="1">
    <citation type="journal article" date="2016" name="Nat. Commun.">
        <title>Thousands of microbial genomes shed light on interconnected biogeochemical processes in an aquifer system.</title>
        <authorList>
            <person name="Anantharaman K."/>
            <person name="Brown C.T."/>
            <person name="Hug L.A."/>
            <person name="Sharon I."/>
            <person name="Castelle C.J."/>
            <person name="Probst A.J."/>
            <person name="Thomas B.C."/>
            <person name="Singh A."/>
            <person name="Wilkins M.J."/>
            <person name="Karaoz U."/>
            <person name="Brodie E.L."/>
            <person name="Williams K.H."/>
            <person name="Hubbard S.S."/>
            <person name="Banfield J.F."/>
        </authorList>
    </citation>
    <scope>NUCLEOTIDE SEQUENCE [LARGE SCALE GENOMIC DNA]</scope>
</reference>